<organism evidence="8 9">
    <name type="scientific">Botrytis tulipae</name>
    <dbReference type="NCBI Taxonomy" id="87230"/>
    <lineage>
        <taxon>Eukaryota</taxon>
        <taxon>Fungi</taxon>
        <taxon>Dikarya</taxon>
        <taxon>Ascomycota</taxon>
        <taxon>Pezizomycotina</taxon>
        <taxon>Leotiomycetes</taxon>
        <taxon>Helotiales</taxon>
        <taxon>Sclerotiniaceae</taxon>
        <taxon>Botrytis</taxon>
    </lineage>
</organism>
<keyword evidence="9" id="KW-1185">Reference proteome</keyword>
<evidence type="ECO:0000313" key="9">
    <source>
        <dbReference type="Proteomes" id="UP000297777"/>
    </source>
</evidence>
<feature type="transmembrane region" description="Helical" evidence="7">
    <location>
        <begin position="241"/>
        <end position="264"/>
    </location>
</feature>
<evidence type="ECO:0000256" key="3">
    <source>
        <dbReference type="ARBA" id="ARBA00022692"/>
    </source>
</evidence>
<feature type="transmembrane region" description="Helical" evidence="7">
    <location>
        <begin position="182"/>
        <end position="199"/>
    </location>
</feature>
<comment type="caution">
    <text evidence="8">The sequence shown here is derived from an EMBL/GenBank/DDBJ whole genome shotgun (WGS) entry which is preliminary data.</text>
</comment>
<dbReference type="GO" id="GO:0006882">
    <property type="term" value="P:intracellular zinc ion homeostasis"/>
    <property type="evidence" value="ECO:0007669"/>
    <property type="project" value="TreeGrafter"/>
</dbReference>
<evidence type="ECO:0000256" key="7">
    <source>
        <dbReference type="SAM" id="Phobius"/>
    </source>
</evidence>
<reference evidence="8 9" key="1">
    <citation type="submission" date="2017-12" db="EMBL/GenBank/DDBJ databases">
        <title>Comparative genomics of Botrytis spp.</title>
        <authorList>
            <person name="Valero-Jimenez C.A."/>
            <person name="Tapia P."/>
            <person name="Veloso J."/>
            <person name="Silva-Moreno E."/>
            <person name="Staats M."/>
            <person name="Valdes J.H."/>
            <person name="Van Kan J.A.L."/>
        </authorList>
    </citation>
    <scope>NUCLEOTIDE SEQUENCE [LARGE SCALE GENOMIC DNA]</scope>
    <source>
        <strain evidence="8 9">Bt9001</strain>
    </source>
</reference>
<sequence length="367" mass="41637">MLSGSVQLFGKEDQNIHKAVNGPQDINNLVKLRDKENKKLHSSGSHLLDWNEIPPWRKLAADIGSLFILKAHKSTLIKHRPASNSFLKSLWSLGYPHNETVNICSHLFGSILFASLPFLLYKRSFPRFADAEIPDIIVLSTFFLGVAICFLLSATSVLKIVHFHLIANHSKRVNAVGNQLDYLGVVILMWSSTIPTVYYGFYCDPVIQRTYWMMISVSAIACAITTFHSEFHHPKLRPCRAIMYSCLGLSSIIFIIHGLTLYGYKTQKWRMSLDWMGVMAGFNSLGAVAYAVRVRSLFSCLLVFSPFLIRRKRINKVDKEIKHVDTREMVSTSSRYSRFQSSDSSPHGDICGIGTYVWAFESVRLYT</sequence>
<gene>
    <name evidence="8" type="ORF">BTUL_0241g00010</name>
</gene>
<evidence type="ECO:0000313" key="8">
    <source>
        <dbReference type="EMBL" id="TGO07858.1"/>
    </source>
</evidence>
<accession>A0A4Z1EBB0</accession>
<protein>
    <recommendedName>
        <fullName evidence="10">HlyIII-domain-containing protein</fullName>
    </recommendedName>
</protein>
<comment type="subcellular location">
    <subcellularLocation>
        <location evidence="1">Membrane</location>
        <topology evidence="1">Multi-pass membrane protein</topology>
    </subcellularLocation>
</comment>
<comment type="similarity">
    <text evidence="2">Belongs to the ADIPOR family.</text>
</comment>
<dbReference type="InterPro" id="IPR004254">
    <property type="entry name" value="AdipoR/HlyIII-related"/>
</dbReference>
<dbReference type="EMBL" id="PQXH01000241">
    <property type="protein sequence ID" value="TGO07858.1"/>
    <property type="molecule type" value="Genomic_DNA"/>
</dbReference>
<dbReference type="OrthoDB" id="529367at2759"/>
<keyword evidence="5 7" id="KW-0472">Membrane</keyword>
<dbReference type="PANTHER" id="PTHR20855:SF52">
    <property type="entry name" value="ADIPONECTIN RECEPTOR PROTEIN"/>
    <property type="match status" value="1"/>
</dbReference>
<feature type="transmembrane region" description="Helical" evidence="7">
    <location>
        <begin position="100"/>
        <end position="121"/>
    </location>
</feature>
<keyword evidence="6" id="KW-0862">Zinc</keyword>
<name>A0A4Z1EBB0_9HELO</name>
<evidence type="ECO:0000256" key="5">
    <source>
        <dbReference type="ARBA" id="ARBA00023136"/>
    </source>
</evidence>
<keyword evidence="3 7" id="KW-0812">Transmembrane</keyword>
<proteinExistence type="inferred from homology"/>
<feature type="binding site" evidence="6">
    <location>
        <position position="164"/>
    </location>
    <ligand>
        <name>Zn(2+)</name>
        <dbReference type="ChEBI" id="CHEBI:29105"/>
    </ligand>
</feature>
<evidence type="ECO:0008006" key="10">
    <source>
        <dbReference type="Google" id="ProtNLM"/>
    </source>
</evidence>
<keyword evidence="6" id="KW-0479">Metal-binding</keyword>
<dbReference type="Proteomes" id="UP000297777">
    <property type="component" value="Unassembled WGS sequence"/>
</dbReference>
<dbReference type="GO" id="GO:0046872">
    <property type="term" value="F:metal ion binding"/>
    <property type="evidence" value="ECO:0007669"/>
    <property type="project" value="UniProtKB-KW"/>
</dbReference>
<evidence type="ECO:0000256" key="4">
    <source>
        <dbReference type="ARBA" id="ARBA00022989"/>
    </source>
</evidence>
<feature type="transmembrane region" description="Helical" evidence="7">
    <location>
        <begin position="211"/>
        <end position="229"/>
    </location>
</feature>
<dbReference type="GO" id="GO:0016020">
    <property type="term" value="C:membrane"/>
    <property type="evidence" value="ECO:0007669"/>
    <property type="project" value="UniProtKB-SubCell"/>
</dbReference>
<evidence type="ECO:0000256" key="2">
    <source>
        <dbReference type="ARBA" id="ARBA00007018"/>
    </source>
</evidence>
<dbReference type="Pfam" id="PF03006">
    <property type="entry name" value="HlyIII"/>
    <property type="match status" value="1"/>
</dbReference>
<keyword evidence="4 7" id="KW-1133">Transmembrane helix</keyword>
<feature type="transmembrane region" description="Helical" evidence="7">
    <location>
        <begin position="284"/>
        <end position="309"/>
    </location>
</feature>
<evidence type="ECO:0000256" key="6">
    <source>
        <dbReference type="PIRSR" id="PIRSR604254-1"/>
    </source>
</evidence>
<feature type="transmembrane region" description="Helical" evidence="7">
    <location>
        <begin position="136"/>
        <end position="161"/>
    </location>
</feature>
<evidence type="ECO:0000256" key="1">
    <source>
        <dbReference type="ARBA" id="ARBA00004141"/>
    </source>
</evidence>
<dbReference type="PANTHER" id="PTHR20855">
    <property type="entry name" value="ADIPOR/PROGESTIN RECEPTOR-RELATED"/>
    <property type="match status" value="1"/>
</dbReference>
<dbReference type="GO" id="GO:0038023">
    <property type="term" value="F:signaling receptor activity"/>
    <property type="evidence" value="ECO:0007669"/>
    <property type="project" value="TreeGrafter"/>
</dbReference>
<dbReference type="AlphaFoldDB" id="A0A4Z1EBB0"/>